<feature type="region of interest" description="Disordered" evidence="4">
    <location>
        <begin position="530"/>
        <end position="587"/>
    </location>
</feature>
<dbReference type="Pfam" id="PF13516">
    <property type="entry name" value="LRR_6"/>
    <property type="match status" value="2"/>
</dbReference>
<dbReference type="EMBL" id="JABAHT010000624">
    <property type="protein sequence ID" value="KAF4653414.1"/>
    <property type="molecule type" value="Genomic_DNA"/>
</dbReference>
<evidence type="ECO:0000313" key="6">
    <source>
        <dbReference type="EMBL" id="KAF4653414.1"/>
    </source>
</evidence>
<sequence>MENNTSAESRRGALVKATNRVMGEEPIDDVTTFRGRIARDGRARAVEEALRASSPQVSMRAVLSGIGLEKYFPHFRESGEVPSEIVKEWSVARLTGFDLIEANQRQTSREVEDIINTVSKQQRVHIPHEHRAKIWKALRYRWFKSPYHVKNHIHKNEIPKLHLPKKDARPRDAYVDLAKLDSDRQRMVYRQTVADGNNQARVVQFEIYRRQPEIFYKVNGLQRSVETWKRHDPRRMISGDPREEVILLWIKEAKRELAARMGSIRLQIARQRRIAMILRVLRFANLCLSIVSLLTSFIEARKVDGRLFFKTLVSSKNLTAATAYWIAFWLIFAIGRSGGPDNNDHGLKKHQRVYGLARRLDGEITSFRFDTEGKRNAKFNLMSEDIEKYFGLVSTGMSASMLNDKERLTFDKWFSGVMARPYDKEELRQQIELTKTEHLPLENIPGRTPLHRDAQRGRVPEFDRAGVVREREIFSANEYQRSAVPNLALKYQQEMYDPQREQDQLLAYEHERRAVERMLQLEDEGSAISDFSSSSYEFGTESEDSSYYDRERDEELSEEYSQSGSEEDWSGEEASDRSDHGRSDDNPRTAVLEAAVSEIIAMLATMQDGASMEGIPPLTTPSQALFRGFVAEYGLILVDEWVTSDRPLLLCKDSFFAFIDSCLNRRLVGAEVNSEAGERPTNPERGRQRSRRPSVVLEADPRGTDDVEDAAEKMVDALWRICVRPMTDERGHQTCSTGELMPLIGVTCLLLPVGEDHKAAQIIKAFGIDSGPHRGVAETIPSRLVQRRLTTEEFHLFVHQGVTGLCRLLNHEMPPSELQGVIQAVSVNQPSPPEGKNGDRRMLGTGSIRRRLRRLDGICEMLMNSSVISPGMLCGRTAAESSLFNALTASHMLKIREGALFAGRYRIRQALAPDSVVESGSSSEGPLCFRVEDELIHAMKELPESLMTLVNREESEASTDLVLYVYPHFNDTSQEFQRAFRREAILLREMSARLNGRLMIRVFDFGESTANCAYQVRDLIDGLTLADYLSQRRASAAALDTLPFRPSVLHRRPIRPGLSEVPMVDLLISIISILEQLENAVLGKRCEVLEGLPNRPSIGLQRARAAGVENAGIMHLTRDARYAHPDISRAETIGVAENEATRNWDLYSLGCIAFECVCLLPPFVETNLNELSPSEPLPECEGASAGDDDEENPPLELKSRAPYPWDHEEYNPQEIRERFDETAELQGLSEAYRERIVAQQSRCRPADLRPVSAVSDELIDIIEMMLLKPVATRSVDGPRFDHLNEEPMDGEHNSEHTYADVIARLRLLKEHLEQLPSALRDALSTWTAAVGEGVMVDPATSLDLRDVPMSPFSSRYLLKFATLLENSTIRISGGEFPLHTLLQGMTTFDLNSKQLCSPDILVLARCLSACPKSAVENIDLSDNLVAFASPSSPVARGRTYDLAGLRSFVKPLRAMQLLSFDLSGNSIGPEGGELLCDALAHCAGLRTLRLSRCEILPRGGRALAKALHNFLHLKTLDIPYNYIGDEGAEAIARSLAKAEPGKPCGSLVELVLFSNSIGMIGGRSLVAACETNFTLLSLAIDQNPIPDDQLVALRSAVSFNNQFEKLIASSARFEDFGHTLMAETLQKWAARGAQVSASRVKTEITLFE</sequence>
<feature type="region of interest" description="Disordered" evidence="4">
    <location>
        <begin position="1174"/>
        <end position="1206"/>
    </location>
</feature>
<evidence type="ECO:0000256" key="1">
    <source>
        <dbReference type="ARBA" id="ARBA00022468"/>
    </source>
</evidence>
<dbReference type="GO" id="GO:0048471">
    <property type="term" value="C:perinuclear region of cytoplasm"/>
    <property type="evidence" value="ECO:0007669"/>
    <property type="project" value="TreeGrafter"/>
</dbReference>
<evidence type="ECO:0000256" key="5">
    <source>
        <dbReference type="SAM" id="Phobius"/>
    </source>
</evidence>
<name>A0A7J6L2M7_PEROL</name>
<dbReference type="InterPro" id="IPR001611">
    <property type="entry name" value="Leu-rich_rpt"/>
</dbReference>
<dbReference type="PANTHER" id="PTHR24113">
    <property type="entry name" value="RAN GTPASE-ACTIVATING PROTEIN 1"/>
    <property type="match status" value="1"/>
</dbReference>
<evidence type="ECO:0000256" key="2">
    <source>
        <dbReference type="ARBA" id="ARBA00022614"/>
    </source>
</evidence>
<reference evidence="6 7" key="1">
    <citation type="submission" date="2020-04" db="EMBL/GenBank/DDBJ databases">
        <title>Perkinsus olseni comparative genomics.</title>
        <authorList>
            <person name="Bogema D.R."/>
        </authorList>
    </citation>
    <scope>NUCLEOTIDE SEQUENCE [LARGE SCALE GENOMIC DNA]</scope>
    <source>
        <strain evidence="6">ATCC PRA-179</strain>
    </source>
</reference>
<organism evidence="6 7">
    <name type="scientific">Perkinsus olseni</name>
    <name type="common">Perkinsus atlanticus</name>
    <dbReference type="NCBI Taxonomy" id="32597"/>
    <lineage>
        <taxon>Eukaryota</taxon>
        <taxon>Sar</taxon>
        <taxon>Alveolata</taxon>
        <taxon>Perkinsozoa</taxon>
        <taxon>Perkinsea</taxon>
        <taxon>Perkinsida</taxon>
        <taxon>Perkinsidae</taxon>
        <taxon>Perkinsus</taxon>
    </lineage>
</organism>
<dbReference type="GO" id="GO:0005829">
    <property type="term" value="C:cytosol"/>
    <property type="evidence" value="ECO:0007669"/>
    <property type="project" value="TreeGrafter"/>
</dbReference>
<protein>
    <recommendedName>
        <fullName evidence="8">Protein kinase domain-containing protein</fullName>
    </recommendedName>
</protein>
<feature type="transmembrane region" description="Helical" evidence="5">
    <location>
        <begin position="276"/>
        <end position="298"/>
    </location>
</feature>
<dbReference type="GO" id="GO:0006913">
    <property type="term" value="P:nucleocytoplasmic transport"/>
    <property type="evidence" value="ECO:0007669"/>
    <property type="project" value="TreeGrafter"/>
</dbReference>
<feature type="compositionally biased region" description="Basic and acidic residues" evidence="4">
    <location>
        <begin position="574"/>
        <end position="587"/>
    </location>
</feature>
<keyword evidence="5" id="KW-0472">Membrane</keyword>
<proteinExistence type="predicted"/>
<dbReference type="InterPro" id="IPR032675">
    <property type="entry name" value="LRR_dom_sf"/>
</dbReference>
<dbReference type="Proteomes" id="UP000570595">
    <property type="component" value="Unassembled WGS sequence"/>
</dbReference>
<dbReference type="SUPFAM" id="SSF56112">
    <property type="entry name" value="Protein kinase-like (PK-like)"/>
    <property type="match status" value="1"/>
</dbReference>
<dbReference type="OrthoDB" id="427264at2759"/>
<dbReference type="GO" id="GO:0005634">
    <property type="term" value="C:nucleus"/>
    <property type="evidence" value="ECO:0007669"/>
    <property type="project" value="TreeGrafter"/>
</dbReference>
<dbReference type="Gene3D" id="3.80.10.10">
    <property type="entry name" value="Ribonuclease Inhibitor"/>
    <property type="match status" value="1"/>
</dbReference>
<keyword evidence="3" id="KW-0677">Repeat</keyword>
<evidence type="ECO:0000256" key="3">
    <source>
        <dbReference type="ARBA" id="ARBA00022737"/>
    </source>
</evidence>
<feature type="region of interest" description="Disordered" evidence="4">
    <location>
        <begin position="673"/>
        <end position="707"/>
    </location>
</feature>
<keyword evidence="1" id="KW-0343">GTPase activation</keyword>
<dbReference type="GO" id="GO:0005096">
    <property type="term" value="F:GTPase activator activity"/>
    <property type="evidence" value="ECO:0007669"/>
    <property type="project" value="UniProtKB-KW"/>
</dbReference>
<dbReference type="GO" id="GO:0031267">
    <property type="term" value="F:small GTPase binding"/>
    <property type="evidence" value="ECO:0007669"/>
    <property type="project" value="TreeGrafter"/>
</dbReference>
<keyword evidence="5" id="KW-0812">Transmembrane</keyword>
<dbReference type="PANTHER" id="PTHR24113:SF12">
    <property type="entry name" value="RAN GTPASE-ACTIVATING PROTEIN 1"/>
    <property type="match status" value="1"/>
</dbReference>
<gene>
    <name evidence="6" type="ORF">FOZ61_008997</name>
</gene>
<dbReference type="SMART" id="SM00368">
    <property type="entry name" value="LRR_RI"/>
    <property type="match status" value="4"/>
</dbReference>
<accession>A0A7J6L2M7</accession>
<comment type="caution">
    <text evidence="6">The sequence shown here is derived from an EMBL/GenBank/DDBJ whole genome shotgun (WGS) entry which is preliminary data.</text>
</comment>
<dbReference type="InterPro" id="IPR027038">
    <property type="entry name" value="RanGap"/>
</dbReference>
<evidence type="ECO:0000313" key="7">
    <source>
        <dbReference type="Proteomes" id="UP000570595"/>
    </source>
</evidence>
<keyword evidence="2" id="KW-0433">Leucine-rich repeat</keyword>
<dbReference type="Gene3D" id="1.10.510.10">
    <property type="entry name" value="Transferase(Phosphotransferase) domain 1"/>
    <property type="match status" value="1"/>
</dbReference>
<evidence type="ECO:0000256" key="4">
    <source>
        <dbReference type="SAM" id="MobiDB-lite"/>
    </source>
</evidence>
<keyword evidence="5" id="KW-1133">Transmembrane helix</keyword>
<feature type="compositionally biased region" description="Basic and acidic residues" evidence="4">
    <location>
        <begin position="676"/>
        <end position="687"/>
    </location>
</feature>
<evidence type="ECO:0008006" key="8">
    <source>
        <dbReference type="Google" id="ProtNLM"/>
    </source>
</evidence>
<dbReference type="InterPro" id="IPR011009">
    <property type="entry name" value="Kinase-like_dom_sf"/>
</dbReference>
<dbReference type="SUPFAM" id="SSF52047">
    <property type="entry name" value="RNI-like"/>
    <property type="match status" value="1"/>
</dbReference>